<feature type="transmembrane region" description="Helical" evidence="1">
    <location>
        <begin position="60"/>
        <end position="83"/>
    </location>
</feature>
<gene>
    <name evidence="2" type="ORF">SAY86_013389</name>
</gene>
<dbReference type="Proteomes" id="UP001346149">
    <property type="component" value="Unassembled WGS sequence"/>
</dbReference>
<proteinExistence type="predicted"/>
<sequence length="303" mass="31580">MKKKSRRIVGRRRFSSSLRSVGSTLVPATAATSFRRADVAQRKMKHSNETNRLSSGSLSLPLGCLCFGSPPFIVLLLPLGFLLTRPGDRSVLLFDGTSSTAGLDPPLTAGLFAGGTGPDRLHDLSPGSSLFAQAASLLCTIRMDPPTPSGRIRVGDLPEPRPVLVLRSPEKERPQRCRGFTGDLSTLSWVSPSPVELVAVAVEALLFKPLTSSGTVTDFSWAAAGGGGSFFWPASFSSGFRSTGGGGVWGLGAAGISQSTSLTFSSTSITKEPAIISVAEGGACADGEAEARKGVLTQQPMAR</sequence>
<name>A0AAN7RBK0_TRANT</name>
<evidence type="ECO:0000313" key="2">
    <source>
        <dbReference type="EMBL" id="KAK4795395.1"/>
    </source>
</evidence>
<evidence type="ECO:0000256" key="1">
    <source>
        <dbReference type="SAM" id="Phobius"/>
    </source>
</evidence>
<keyword evidence="1" id="KW-0472">Membrane</keyword>
<evidence type="ECO:0000313" key="3">
    <source>
        <dbReference type="Proteomes" id="UP001346149"/>
    </source>
</evidence>
<organism evidence="2 3">
    <name type="scientific">Trapa natans</name>
    <name type="common">Water chestnut</name>
    <dbReference type="NCBI Taxonomy" id="22666"/>
    <lineage>
        <taxon>Eukaryota</taxon>
        <taxon>Viridiplantae</taxon>
        <taxon>Streptophyta</taxon>
        <taxon>Embryophyta</taxon>
        <taxon>Tracheophyta</taxon>
        <taxon>Spermatophyta</taxon>
        <taxon>Magnoliopsida</taxon>
        <taxon>eudicotyledons</taxon>
        <taxon>Gunneridae</taxon>
        <taxon>Pentapetalae</taxon>
        <taxon>rosids</taxon>
        <taxon>malvids</taxon>
        <taxon>Myrtales</taxon>
        <taxon>Lythraceae</taxon>
        <taxon>Trapa</taxon>
    </lineage>
</organism>
<dbReference type="AlphaFoldDB" id="A0AAN7RBK0"/>
<keyword evidence="3" id="KW-1185">Reference proteome</keyword>
<dbReference type="EMBL" id="JAXQNO010000007">
    <property type="protein sequence ID" value="KAK4795395.1"/>
    <property type="molecule type" value="Genomic_DNA"/>
</dbReference>
<reference evidence="2 3" key="1">
    <citation type="journal article" date="2023" name="Hortic Res">
        <title>Pangenome of water caltrop reveals structural variations and asymmetric subgenome divergence after allopolyploidization.</title>
        <authorList>
            <person name="Zhang X."/>
            <person name="Chen Y."/>
            <person name="Wang L."/>
            <person name="Yuan Y."/>
            <person name="Fang M."/>
            <person name="Shi L."/>
            <person name="Lu R."/>
            <person name="Comes H.P."/>
            <person name="Ma Y."/>
            <person name="Chen Y."/>
            <person name="Huang G."/>
            <person name="Zhou Y."/>
            <person name="Zheng Z."/>
            <person name="Qiu Y."/>
        </authorList>
    </citation>
    <scope>NUCLEOTIDE SEQUENCE [LARGE SCALE GENOMIC DNA]</scope>
    <source>
        <strain evidence="2">F231</strain>
    </source>
</reference>
<keyword evidence="1" id="KW-1133">Transmembrane helix</keyword>
<protein>
    <submittedName>
        <fullName evidence="2">Uncharacterized protein</fullName>
    </submittedName>
</protein>
<accession>A0AAN7RBK0</accession>
<keyword evidence="1" id="KW-0812">Transmembrane</keyword>
<comment type="caution">
    <text evidence="2">The sequence shown here is derived from an EMBL/GenBank/DDBJ whole genome shotgun (WGS) entry which is preliminary data.</text>
</comment>